<reference evidence="1" key="1">
    <citation type="submission" date="2020-09" db="EMBL/GenBank/DDBJ databases">
        <authorList>
            <person name="Yoon J.-W."/>
        </authorList>
    </citation>
    <scope>NUCLEOTIDE SEQUENCE</scope>
    <source>
        <strain evidence="1">KMU-158</strain>
    </source>
</reference>
<protein>
    <submittedName>
        <fullName evidence="1">Addiction module protein</fullName>
    </submittedName>
</protein>
<dbReference type="Proteomes" id="UP000610558">
    <property type="component" value="Unassembled WGS sequence"/>
</dbReference>
<name>A0A927C3S6_9GAMM</name>
<evidence type="ECO:0000313" key="2">
    <source>
        <dbReference type="Proteomes" id="UP000610558"/>
    </source>
</evidence>
<accession>A0A927C3S6</accession>
<dbReference type="AlphaFoldDB" id="A0A927C3S6"/>
<dbReference type="EMBL" id="JACXLD010000004">
    <property type="protein sequence ID" value="MBD2859236.1"/>
    <property type="molecule type" value="Genomic_DNA"/>
</dbReference>
<evidence type="ECO:0000313" key="1">
    <source>
        <dbReference type="EMBL" id="MBD2859236.1"/>
    </source>
</evidence>
<dbReference type="NCBIfam" id="TIGR02574">
    <property type="entry name" value="stabl_TIGR02574"/>
    <property type="match status" value="1"/>
</dbReference>
<comment type="caution">
    <text evidence="1">The sequence shown here is derived from an EMBL/GenBank/DDBJ whole genome shotgun (WGS) entry which is preliminary data.</text>
</comment>
<sequence>MDISLKNLPVEERLRLVEELWDSIAQDQAALPLSPEQAVELDRRLYTFELDHDLGRPAKDVLTDIRKRL</sequence>
<organism evidence="1 2">
    <name type="scientific">Spongiibacter pelagi</name>
    <dbReference type="NCBI Taxonomy" id="2760804"/>
    <lineage>
        <taxon>Bacteria</taxon>
        <taxon>Pseudomonadati</taxon>
        <taxon>Pseudomonadota</taxon>
        <taxon>Gammaproteobacteria</taxon>
        <taxon>Cellvibrionales</taxon>
        <taxon>Spongiibacteraceae</taxon>
        <taxon>Spongiibacter</taxon>
    </lineage>
</organism>
<dbReference type="InterPro" id="IPR013406">
    <property type="entry name" value="CHP02574_addiction_mod"/>
</dbReference>
<proteinExistence type="predicted"/>
<keyword evidence="2" id="KW-1185">Reference proteome</keyword>
<gene>
    <name evidence="1" type="ORF">IB286_09475</name>
</gene>
<dbReference type="Pfam" id="PF09720">
    <property type="entry name" value="Unstab_antitox"/>
    <property type="match status" value="1"/>
</dbReference>